<dbReference type="AlphaFoldDB" id="A0A0V0RFJ2"/>
<keyword evidence="3" id="KW-1185">Reference proteome</keyword>
<dbReference type="EMBL" id="JYDL01000313">
    <property type="protein sequence ID" value="KRX12625.1"/>
    <property type="molecule type" value="Genomic_DNA"/>
</dbReference>
<evidence type="ECO:0000313" key="1">
    <source>
        <dbReference type="EMBL" id="KRX12625.1"/>
    </source>
</evidence>
<organism evidence="2 3">
    <name type="scientific">Trichinella nelsoni</name>
    <dbReference type="NCBI Taxonomy" id="6336"/>
    <lineage>
        <taxon>Eukaryota</taxon>
        <taxon>Metazoa</taxon>
        <taxon>Ecdysozoa</taxon>
        <taxon>Nematoda</taxon>
        <taxon>Enoplea</taxon>
        <taxon>Dorylaimia</taxon>
        <taxon>Trichinellida</taxon>
        <taxon>Trichinellidae</taxon>
        <taxon>Trichinella</taxon>
    </lineage>
</organism>
<gene>
    <name evidence="1" type="ORF">T07_11581</name>
    <name evidence="2" type="ORF">T07_6854</name>
</gene>
<sequence>MIFLTSNLNTAVITRADRLPSFSASARARSPLTCKSGHDASAAKSHFGPFHQRFSEESRWGEHPLLSKSAGFSSVGQCFQLSGDDSCWISLTRLATKGFHRPGSPLIQQRVMALSLQWTHRSIFIANSRRTYASSRAQRRAAMSSRRGKLKHFIGATRDFAATKRVSTRPSRCDSRRYTTVPYAFPEASANPCSSSLVMAVSGTWTSARSMTILEMSGNSSFQARHWVSVSGGSGSSHATPHCHSSWMMIFAFTVYGAKQPNGSKTEASAFNTPLFVSGNSATRSGGRKVSRSDSLCQRIPNVFQSRLPSLGSWSLAGISSTAAGELLAHLARWKPPFPNSSVASFAILLASATLSQLTTKSSTYILGSRSLSAPEHST</sequence>
<dbReference type="OrthoDB" id="5917999at2759"/>
<accession>A0A0V0RFJ2</accession>
<evidence type="ECO:0000313" key="2">
    <source>
        <dbReference type="EMBL" id="KRX13283.1"/>
    </source>
</evidence>
<name>A0A0V0RFJ2_9BILA</name>
<proteinExistence type="predicted"/>
<reference evidence="2 3" key="1">
    <citation type="submission" date="2015-01" db="EMBL/GenBank/DDBJ databases">
        <title>Evolution of Trichinella species and genotypes.</title>
        <authorList>
            <person name="Korhonen P.K."/>
            <person name="Edoardo P."/>
            <person name="Giuseppe L.R."/>
            <person name="Gasser R.B."/>
        </authorList>
    </citation>
    <scope>NUCLEOTIDE SEQUENCE [LARGE SCALE GENOMIC DNA]</scope>
    <source>
        <strain evidence="2">ISS37</strain>
    </source>
</reference>
<dbReference type="EMBL" id="JYDL01000211">
    <property type="protein sequence ID" value="KRX13283.1"/>
    <property type="molecule type" value="Genomic_DNA"/>
</dbReference>
<evidence type="ECO:0000313" key="3">
    <source>
        <dbReference type="Proteomes" id="UP000054630"/>
    </source>
</evidence>
<protein>
    <submittedName>
        <fullName evidence="2">Uncharacterized protein</fullName>
    </submittedName>
</protein>
<dbReference type="Proteomes" id="UP000054630">
    <property type="component" value="Unassembled WGS sequence"/>
</dbReference>
<comment type="caution">
    <text evidence="2">The sequence shown here is derived from an EMBL/GenBank/DDBJ whole genome shotgun (WGS) entry which is preliminary data.</text>
</comment>